<evidence type="ECO:0000256" key="5">
    <source>
        <dbReference type="ARBA" id="ARBA00022989"/>
    </source>
</evidence>
<dbReference type="PANTHER" id="PTHR10283">
    <property type="entry name" value="SOLUTE CARRIER FAMILY 13 MEMBER"/>
    <property type="match status" value="1"/>
</dbReference>
<evidence type="ECO:0000256" key="6">
    <source>
        <dbReference type="ARBA" id="ARBA00023136"/>
    </source>
</evidence>
<evidence type="ECO:0000256" key="2">
    <source>
        <dbReference type="ARBA" id="ARBA00006772"/>
    </source>
</evidence>
<protein>
    <recommendedName>
        <fullName evidence="3">Sodium-dependent dicarboxylate transporter SdcS</fullName>
    </recommendedName>
    <alternativeName>
        <fullName evidence="7">Na(+)/dicarboxylate symporter</fullName>
    </alternativeName>
</protein>
<gene>
    <name evidence="9" type="ORF">NVS47_02105</name>
</gene>
<feature type="transmembrane region" description="Helical" evidence="8">
    <location>
        <begin position="372"/>
        <end position="394"/>
    </location>
</feature>
<evidence type="ECO:0000313" key="9">
    <source>
        <dbReference type="EMBL" id="MCR6544316.1"/>
    </source>
</evidence>
<feature type="transmembrane region" description="Helical" evidence="8">
    <location>
        <begin position="450"/>
        <end position="472"/>
    </location>
</feature>
<reference evidence="9 10" key="1">
    <citation type="submission" date="2022-08" db="EMBL/GenBank/DDBJ databases">
        <title>Proteogenomics of the novel Dehalobacterium formicoaceticum strain EZ94 highlights a key role of methyltransferases during anaerobic dichloromethane degradation.</title>
        <authorList>
            <person name="Wasmund K."/>
        </authorList>
    </citation>
    <scope>NUCLEOTIDE SEQUENCE [LARGE SCALE GENOMIC DNA]</scope>
    <source>
        <strain evidence="9 10">EZ94</strain>
    </source>
</reference>
<dbReference type="PANTHER" id="PTHR10283:SF82">
    <property type="entry name" value="SOLUTE CARRIER FAMILY 13 MEMBER 2"/>
    <property type="match status" value="1"/>
</dbReference>
<comment type="caution">
    <text evidence="9">The sequence shown here is derived from an EMBL/GenBank/DDBJ whole genome shotgun (WGS) entry which is preliminary data.</text>
</comment>
<evidence type="ECO:0000256" key="4">
    <source>
        <dbReference type="ARBA" id="ARBA00022692"/>
    </source>
</evidence>
<feature type="transmembrane region" description="Helical" evidence="8">
    <location>
        <begin position="51"/>
        <end position="71"/>
    </location>
</feature>
<evidence type="ECO:0000256" key="7">
    <source>
        <dbReference type="ARBA" id="ARBA00031174"/>
    </source>
</evidence>
<comment type="subcellular location">
    <subcellularLocation>
        <location evidence="1">Membrane</location>
        <topology evidence="1">Multi-pass membrane protein</topology>
    </subcellularLocation>
</comment>
<feature type="transmembrane region" description="Helical" evidence="8">
    <location>
        <begin position="182"/>
        <end position="203"/>
    </location>
</feature>
<dbReference type="EMBL" id="JANPWE010000001">
    <property type="protein sequence ID" value="MCR6544316.1"/>
    <property type="molecule type" value="Genomic_DNA"/>
</dbReference>
<feature type="transmembrane region" description="Helical" evidence="8">
    <location>
        <begin position="134"/>
        <end position="153"/>
    </location>
</feature>
<proteinExistence type="inferred from homology"/>
<keyword evidence="4 8" id="KW-0812">Transmembrane</keyword>
<keyword evidence="10" id="KW-1185">Reference proteome</keyword>
<evidence type="ECO:0000256" key="1">
    <source>
        <dbReference type="ARBA" id="ARBA00004141"/>
    </source>
</evidence>
<feature type="transmembrane region" description="Helical" evidence="8">
    <location>
        <begin position="223"/>
        <end position="246"/>
    </location>
</feature>
<dbReference type="Pfam" id="PF00939">
    <property type="entry name" value="Na_sulph_symp"/>
    <property type="match status" value="1"/>
</dbReference>
<organism evidence="9 10">
    <name type="scientific">Dehalobacterium formicoaceticum</name>
    <dbReference type="NCBI Taxonomy" id="51515"/>
    <lineage>
        <taxon>Bacteria</taxon>
        <taxon>Bacillati</taxon>
        <taxon>Bacillota</taxon>
        <taxon>Clostridia</taxon>
        <taxon>Eubacteriales</taxon>
        <taxon>Peptococcaceae</taxon>
        <taxon>Dehalobacterium</taxon>
    </lineage>
</organism>
<feature type="transmembrane region" description="Helical" evidence="8">
    <location>
        <begin position="401"/>
        <end position="418"/>
    </location>
</feature>
<sequence>MKAAEQSELLAPKTGFSALSKGDLIKWIVTFLVPLIIWLIPMPFDDNIKMFIVITAWGVTSWIVTVIPVAVTGALLPSMYLFFGVTGAEVAYGAWTNTVIWLTVAVILIGLAADKSKVSLRLAYKILLKLDCSLRGLIWSFSIAGIFLAFIITDNMARCIVFLTIAIGVCQALGIKAKSKEATALCLAGFFAMSGPSIGTLTAGNGLYFNSVFREVAGYDITYFQWMLHNFIPALAWTFFGVISIIKVLKIGKEKTYDAKSELQRCYNELGPVKRREVFVFVYLLMVVVTVILSGTYGFDPMLVVAMFLFLMFLPGIDILSVDDFDKADFKILFVMTGAISIGNVAGSVGLIDVLVEYVTPLLTGSPVRMVFGSYIFSTLANFILTPLAIVFTFTELFTEMAIAAGVNPLPVIYALNLGSDVYVFPYEYAILLIAYSFGYMNYTDTVKVLLARTILSVLVMAVFMIPLWFLMGLL</sequence>
<dbReference type="Proteomes" id="UP001524944">
    <property type="component" value="Unassembled WGS sequence"/>
</dbReference>
<feature type="transmembrane region" description="Helical" evidence="8">
    <location>
        <begin position="91"/>
        <end position="113"/>
    </location>
</feature>
<feature type="transmembrane region" description="Helical" evidence="8">
    <location>
        <begin position="159"/>
        <end position="175"/>
    </location>
</feature>
<feature type="transmembrane region" description="Helical" evidence="8">
    <location>
        <begin position="424"/>
        <end position="443"/>
    </location>
</feature>
<keyword evidence="5 8" id="KW-1133">Transmembrane helix</keyword>
<dbReference type="InterPro" id="IPR001898">
    <property type="entry name" value="SLC13A/DASS"/>
</dbReference>
<evidence type="ECO:0000313" key="10">
    <source>
        <dbReference type="Proteomes" id="UP001524944"/>
    </source>
</evidence>
<comment type="similarity">
    <text evidence="2">Belongs to the SLC13A/DASS transporter (TC 2.A.47) family. NADC subfamily.</text>
</comment>
<name>A0ABT1Y3Q3_9FIRM</name>
<keyword evidence="6 8" id="KW-0472">Membrane</keyword>
<feature type="transmembrane region" description="Helical" evidence="8">
    <location>
        <begin position="278"/>
        <end position="297"/>
    </location>
</feature>
<accession>A0ABT1Y3Q3</accession>
<feature type="transmembrane region" description="Helical" evidence="8">
    <location>
        <begin position="303"/>
        <end position="320"/>
    </location>
</feature>
<evidence type="ECO:0000256" key="8">
    <source>
        <dbReference type="SAM" id="Phobius"/>
    </source>
</evidence>
<evidence type="ECO:0000256" key="3">
    <source>
        <dbReference type="ARBA" id="ARBA00020150"/>
    </source>
</evidence>
<feature type="transmembrane region" description="Helical" evidence="8">
    <location>
        <begin position="332"/>
        <end position="352"/>
    </location>
</feature>
<feature type="transmembrane region" description="Helical" evidence="8">
    <location>
        <begin position="24"/>
        <end position="44"/>
    </location>
</feature>
<dbReference type="RefSeq" id="WP_157677368.1">
    <property type="nucleotide sequence ID" value="NZ_CP022121.1"/>
</dbReference>